<organism evidence="3 4">
    <name type="scientific">Natrinema halophilum</name>
    <dbReference type="NCBI Taxonomy" id="1699371"/>
    <lineage>
        <taxon>Archaea</taxon>
        <taxon>Methanobacteriati</taxon>
        <taxon>Methanobacteriota</taxon>
        <taxon>Stenosarchaea group</taxon>
        <taxon>Halobacteria</taxon>
        <taxon>Halobacteriales</taxon>
        <taxon>Natrialbaceae</taxon>
        <taxon>Natrinema</taxon>
    </lineage>
</organism>
<evidence type="ECO:0000313" key="4">
    <source>
        <dbReference type="Proteomes" id="UP000509241"/>
    </source>
</evidence>
<dbReference type="EMBL" id="CP058601">
    <property type="protein sequence ID" value="QLG50037.1"/>
    <property type="molecule type" value="Genomic_DNA"/>
</dbReference>
<dbReference type="InterPro" id="IPR006311">
    <property type="entry name" value="TAT_signal"/>
</dbReference>
<dbReference type="PANTHER" id="PTHR34512:SF30">
    <property type="entry name" value="OUTER MEMBRANE PROTEIN ASSEMBLY FACTOR BAMB"/>
    <property type="match status" value="1"/>
</dbReference>
<sequence>MENLKRRSVLSLGATLTAGGMLSAAVAGGTREDCDCPPSLSESDGWSSYGGNAGNTKNLPGDDAVPKPEEVAWEYDETGEIAVVDGTVYLNADGVHALDAADGEVLWKTDVSGARGTPGVIGNTVVVGGEQLTALNAETGAVRWTKEFETDEHVADPAVADGSVFVAAETSLFAFNATDGSLEWRRESTEFDTKDGVDSSDSVESVSYAMIPLAVAYESVFGALRGTTDDGESFGGFVALDTSSGETHWTRWVSLWEGKSHSNLIATEDRLYTGSYSDTVFYPIYDPQTGEEIGDTMYMTPPVSTGKYRISSGRYGFDVYNTETEESWNVSGKTVDEWGAPKIIGETVIAPYGPREPIGGGDVEPWVYGYDLEDGSEQWKFSLANIGVEYANSARSFDPIAVDDTIFFRPSGKLVAMRPASSDEDTRGDTDSDAGDGPESGESNGEDESPEKDDDSGDGDTDGSRDGESDGNDQSSGKDGDGADGTESDPQDGAPGDSGDGNQTTGTGGDGDTATGNDSSSGTDGADSETGGSDSTPGFTTGAGLVGGGITLEWLRRRATDDEPEE</sequence>
<dbReference type="PROSITE" id="PS51318">
    <property type="entry name" value="TAT"/>
    <property type="match status" value="1"/>
</dbReference>
<dbReference type="AlphaFoldDB" id="A0A7D5KS66"/>
<feature type="compositionally biased region" description="Low complexity" evidence="1">
    <location>
        <begin position="512"/>
        <end position="543"/>
    </location>
</feature>
<feature type="compositionally biased region" description="Acidic residues" evidence="1">
    <location>
        <begin position="444"/>
        <end position="461"/>
    </location>
</feature>
<keyword evidence="4" id="KW-1185">Reference proteome</keyword>
<dbReference type="RefSeq" id="WP_179262159.1">
    <property type="nucleotide sequence ID" value="NZ_CP058601.1"/>
</dbReference>
<dbReference type="InterPro" id="IPR018391">
    <property type="entry name" value="PQQ_b-propeller_rpt"/>
</dbReference>
<evidence type="ECO:0000259" key="2">
    <source>
        <dbReference type="Pfam" id="PF13360"/>
    </source>
</evidence>
<gene>
    <name evidence="3" type="ORF">HYG82_14815</name>
</gene>
<dbReference type="SUPFAM" id="SSF50998">
    <property type="entry name" value="Quinoprotein alcohol dehydrogenase-like"/>
    <property type="match status" value="1"/>
</dbReference>
<dbReference type="Gene3D" id="2.40.128.630">
    <property type="match status" value="2"/>
</dbReference>
<dbReference type="GeneID" id="56034588"/>
<dbReference type="OrthoDB" id="136681at2157"/>
<protein>
    <submittedName>
        <fullName evidence="3">PQQ-binding-like beta-propeller repeat protein</fullName>
    </submittedName>
</protein>
<dbReference type="InterPro" id="IPR002372">
    <property type="entry name" value="PQQ_rpt_dom"/>
</dbReference>
<feature type="region of interest" description="Disordered" evidence="1">
    <location>
        <begin position="31"/>
        <end position="64"/>
    </location>
</feature>
<dbReference type="Proteomes" id="UP000509241">
    <property type="component" value="Chromosome"/>
</dbReference>
<accession>A0A7D5KS66</accession>
<dbReference type="Gene3D" id="2.130.10.10">
    <property type="entry name" value="YVTN repeat-like/Quinoprotein amine dehydrogenase"/>
    <property type="match status" value="1"/>
</dbReference>
<reference evidence="3 4" key="1">
    <citation type="submission" date="2020-07" db="EMBL/GenBank/DDBJ databases">
        <authorList>
            <person name="Cui H."/>
        </authorList>
    </citation>
    <scope>NUCLEOTIDE SEQUENCE [LARGE SCALE GENOMIC DNA]</scope>
    <source>
        <strain evidence="3 4">YPL8</strain>
    </source>
</reference>
<dbReference type="PANTHER" id="PTHR34512">
    <property type="entry name" value="CELL SURFACE PROTEIN"/>
    <property type="match status" value="1"/>
</dbReference>
<dbReference type="SMART" id="SM00564">
    <property type="entry name" value="PQQ"/>
    <property type="match status" value="4"/>
</dbReference>
<feature type="compositionally biased region" description="Basic and acidic residues" evidence="1">
    <location>
        <begin position="554"/>
        <end position="566"/>
    </location>
</feature>
<evidence type="ECO:0000313" key="3">
    <source>
        <dbReference type="EMBL" id="QLG50037.1"/>
    </source>
</evidence>
<feature type="domain" description="Pyrrolo-quinoline quinone repeat" evidence="2">
    <location>
        <begin position="94"/>
        <end position="192"/>
    </location>
</feature>
<evidence type="ECO:0000256" key="1">
    <source>
        <dbReference type="SAM" id="MobiDB-lite"/>
    </source>
</evidence>
<name>A0A7D5KS66_9EURY</name>
<proteinExistence type="predicted"/>
<dbReference type="Pfam" id="PF13360">
    <property type="entry name" value="PQQ_2"/>
    <property type="match status" value="1"/>
</dbReference>
<feature type="compositionally biased region" description="Polar residues" evidence="1">
    <location>
        <begin position="40"/>
        <end position="58"/>
    </location>
</feature>
<dbReference type="InterPro" id="IPR011047">
    <property type="entry name" value="Quinoprotein_ADH-like_sf"/>
</dbReference>
<dbReference type="InterPro" id="IPR015943">
    <property type="entry name" value="WD40/YVTN_repeat-like_dom_sf"/>
</dbReference>
<dbReference type="KEGG" id="haly:HYG82_14815"/>
<feature type="region of interest" description="Disordered" evidence="1">
    <location>
        <begin position="416"/>
        <end position="566"/>
    </location>
</feature>